<protein>
    <submittedName>
        <fullName evidence="1">Uncharacterized protein</fullName>
    </submittedName>
</protein>
<reference evidence="1" key="1">
    <citation type="submission" date="2014-12" db="EMBL/GenBank/DDBJ databases">
        <title>Insight into the proteome of Arion vulgaris.</title>
        <authorList>
            <person name="Aradska J."/>
            <person name="Bulat T."/>
            <person name="Smidak R."/>
            <person name="Sarate P."/>
            <person name="Gangsoo J."/>
            <person name="Sialana F."/>
            <person name="Bilban M."/>
            <person name="Lubec G."/>
        </authorList>
    </citation>
    <scope>NUCLEOTIDE SEQUENCE</scope>
    <source>
        <tissue evidence="1">Skin</tissue>
    </source>
</reference>
<gene>
    <name evidence="1" type="primary">ORF21484</name>
</gene>
<sequence length="91" mass="10470">MKGIHIIISNGENNVLQSINKQVISSWKYTAITGTTQQPLFISHKQCNFRKRKTIIKPTSKYKTKINDNGSHVQTYCDCSMNFCVLIYRSN</sequence>
<evidence type="ECO:0000313" key="1">
    <source>
        <dbReference type="EMBL" id="CEK53890.1"/>
    </source>
</evidence>
<dbReference type="AlphaFoldDB" id="A0A0B6YEG1"/>
<organism evidence="1">
    <name type="scientific">Arion vulgaris</name>
    <dbReference type="NCBI Taxonomy" id="1028688"/>
    <lineage>
        <taxon>Eukaryota</taxon>
        <taxon>Metazoa</taxon>
        <taxon>Spiralia</taxon>
        <taxon>Lophotrochozoa</taxon>
        <taxon>Mollusca</taxon>
        <taxon>Gastropoda</taxon>
        <taxon>Heterobranchia</taxon>
        <taxon>Euthyneura</taxon>
        <taxon>Panpulmonata</taxon>
        <taxon>Eupulmonata</taxon>
        <taxon>Stylommatophora</taxon>
        <taxon>Helicina</taxon>
        <taxon>Arionoidea</taxon>
        <taxon>Arionidae</taxon>
        <taxon>Arion</taxon>
    </lineage>
</organism>
<dbReference type="EMBL" id="HACG01007025">
    <property type="protein sequence ID" value="CEK53890.1"/>
    <property type="molecule type" value="Transcribed_RNA"/>
</dbReference>
<name>A0A0B6YEG1_9EUPU</name>
<proteinExistence type="predicted"/>
<accession>A0A0B6YEG1</accession>